<organism evidence="7 8">
    <name type="scientific">Canna indica</name>
    <name type="common">Indian-shot</name>
    <dbReference type="NCBI Taxonomy" id="4628"/>
    <lineage>
        <taxon>Eukaryota</taxon>
        <taxon>Viridiplantae</taxon>
        <taxon>Streptophyta</taxon>
        <taxon>Embryophyta</taxon>
        <taxon>Tracheophyta</taxon>
        <taxon>Spermatophyta</taxon>
        <taxon>Magnoliopsida</taxon>
        <taxon>Liliopsida</taxon>
        <taxon>Zingiberales</taxon>
        <taxon>Cannaceae</taxon>
        <taxon>Canna</taxon>
    </lineage>
</organism>
<keyword evidence="4 5" id="KW-0408">Iron</keyword>
<comment type="similarity">
    <text evidence="1 5">Belongs to the iron/ascorbate-dependent oxidoreductase family.</text>
</comment>
<dbReference type="InterPro" id="IPR005123">
    <property type="entry name" value="Oxoglu/Fe-dep_dioxygenase_dom"/>
</dbReference>
<dbReference type="GO" id="GO:0046872">
    <property type="term" value="F:metal ion binding"/>
    <property type="evidence" value="ECO:0007669"/>
    <property type="project" value="UniProtKB-KW"/>
</dbReference>
<gene>
    <name evidence="7" type="ORF">Cni_G25492</name>
</gene>
<evidence type="ECO:0000259" key="6">
    <source>
        <dbReference type="PROSITE" id="PS51471"/>
    </source>
</evidence>
<keyword evidence="8" id="KW-1185">Reference proteome</keyword>
<dbReference type="EMBL" id="CP136897">
    <property type="protein sequence ID" value="WOL16704.1"/>
    <property type="molecule type" value="Genomic_DNA"/>
</dbReference>
<dbReference type="InterPro" id="IPR050295">
    <property type="entry name" value="Plant_2OG-oxidoreductases"/>
</dbReference>
<evidence type="ECO:0000256" key="3">
    <source>
        <dbReference type="ARBA" id="ARBA00023002"/>
    </source>
</evidence>
<evidence type="ECO:0000256" key="5">
    <source>
        <dbReference type="RuleBase" id="RU003682"/>
    </source>
</evidence>
<evidence type="ECO:0000256" key="2">
    <source>
        <dbReference type="ARBA" id="ARBA00022723"/>
    </source>
</evidence>
<accession>A0AAQ3KXT6</accession>
<keyword evidence="2 5" id="KW-0479">Metal-binding</keyword>
<dbReference type="InterPro" id="IPR044861">
    <property type="entry name" value="IPNS-like_FE2OG_OXY"/>
</dbReference>
<keyword evidence="3 5" id="KW-0560">Oxidoreductase</keyword>
<evidence type="ECO:0000256" key="1">
    <source>
        <dbReference type="ARBA" id="ARBA00008056"/>
    </source>
</evidence>
<dbReference type="InterPro" id="IPR027443">
    <property type="entry name" value="IPNS-like_sf"/>
</dbReference>
<dbReference type="Gene3D" id="2.60.120.330">
    <property type="entry name" value="B-lactam Antibiotic, Isopenicillin N Synthase, Chain"/>
    <property type="match status" value="1"/>
</dbReference>
<protein>
    <recommendedName>
        <fullName evidence="6">Fe2OG dioxygenase domain-containing protein</fullName>
    </recommendedName>
</protein>
<dbReference type="Pfam" id="PF03171">
    <property type="entry name" value="2OG-FeII_Oxy"/>
    <property type="match status" value="1"/>
</dbReference>
<sequence length="338" mass="38042">MAAMREALRLACISRHGFGSKVGLQAVEPVSLPVIDLGLLGDGEHSRSRPLVAREIGRACQSLGCFLVKNHGIHESVMRGALEAASDFFDLSAEQKAELESKDMRKPVRYYAGYKNTNEARELLKHYAHPLGDWIRCWPMTPRDYRERMGRYATDVRKIALLLMDAILESLGLGPAYLKDELEKGMQVMAVNCYLERTQPDHMVGLAPHSDYGCITILLQSCTGLHIFDKEGESWKEIPKVPDTLYVHIGDHLEVISNGKYKRLVHRAVLNSEKRISIASIHGLSMNEKVTTAKELVDEQHPKRYKESSFQDFVDFLSSKNKSTNGRSFIDSLMINGP</sequence>
<dbReference type="Proteomes" id="UP001327560">
    <property type="component" value="Chromosome 8"/>
</dbReference>
<feature type="domain" description="Fe2OG dioxygenase" evidence="6">
    <location>
        <begin position="184"/>
        <end position="284"/>
    </location>
</feature>
<dbReference type="AlphaFoldDB" id="A0AAQ3KXT6"/>
<dbReference type="PROSITE" id="PS51471">
    <property type="entry name" value="FE2OG_OXY"/>
    <property type="match status" value="1"/>
</dbReference>
<reference evidence="7 8" key="1">
    <citation type="submission" date="2023-10" db="EMBL/GenBank/DDBJ databases">
        <title>Chromosome-scale genome assembly provides insights into flower coloration mechanisms of Canna indica.</title>
        <authorList>
            <person name="Li C."/>
        </authorList>
    </citation>
    <scope>NUCLEOTIDE SEQUENCE [LARGE SCALE GENOMIC DNA]</scope>
    <source>
        <tissue evidence="7">Flower</tissue>
    </source>
</reference>
<dbReference type="InterPro" id="IPR026992">
    <property type="entry name" value="DIOX_N"/>
</dbReference>
<proteinExistence type="inferred from homology"/>
<dbReference type="PANTHER" id="PTHR47991">
    <property type="entry name" value="OXOGLUTARATE/IRON-DEPENDENT DIOXYGENASE"/>
    <property type="match status" value="1"/>
</dbReference>
<evidence type="ECO:0000256" key="4">
    <source>
        <dbReference type="ARBA" id="ARBA00023004"/>
    </source>
</evidence>
<dbReference type="SUPFAM" id="SSF51197">
    <property type="entry name" value="Clavaminate synthase-like"/>
    <property type="match status" value="1"/>
</dbReference>
<evidence type="ECO:0000313" key="7">
    <source>
        <dbReference type="EMBL" id="WOL16704.1"/>
    </source>
</evidence>
<dbReference type="Pfam" id="PF14226">
    <property type="entry name" value="DIOX_N"/>
    <property type="match status" value="1"/>
</dbReference>
<dbReference type="GO" id="GO:0016491">
    <property type="term" value="F:oxidoreductase activity"/>
    <property type="evidence" value="ECO:0007669"/>
    <property type="project" value="UniProtKB-KW"/>
</dbReference>
<name>A0AAQ3KXT6_9LILI</name>
<evidence type="ECO:0000313" key="8">
    <source>
        <dbReference type="Proteomes" id="UP001327560"/>
    </source>
</evidence>